<dbReference type="EMBL" id="MSPP01000005">
    <property type="protein sequence ID" value="OUD08522.1"/>
    <property type="molecule type" value="Genomic_DNA"/>
</dbReference>
<comment type="subcellular location">
    <subcellularLocation>
        <location evidence="1">Cell membrane</location>
        <topology evidence="1">Multi-pass membrane protein</topology>
    </subcellularLocation>
</comment>
<feature type="domain" description="Glycine transporter" evidence="8">
    <location>
        <begin position="89"/>
        <end position="161"/>
    </location>
</feature>
<dbReference type="InterPro" id="IPR005115">
    <property type="entry name" value="Gly_transporter"/>
</dbReference>
<evidence type="ECO:0000259" key="8">
    <source>
        <dbReference type="Pfam" id="PF03458"/>
    </source>
</evidence>
<evidence type="ECO:0000256" key="4">
    <source>
        <dbReference type="ARBA" id="ARBA00022692"/>
    </source>
</evidence>
<feature type="transmembrane region" description="Helical" evidence="7">
    <location>
        <begin position="114"/>
        <end position="134"/>
    </location>
</feature>
<keyword evidence="4 7" id="KW-0812">Transmembrane</keyword>
<feature type="domain" description="Glycine transporter" evidence="8">
    <location>
        <begin position="4"/>
        <end position="76"/>
    </location>
</feature>
<feature type="transmembrane region" description="Helical" evidence="7">
    <location>
        <begin position="84"/>
        <end position="102"/>
    </location>
</feature>
<comment type="similarity">
    <text evidence="2">Belongs to the UPF0126 family.</text>
</comment>
<evidence type="ECO:0000256" key="7">
    <source>
        <dbReference type="SAM" id="Phobius"/>
    </source>
</evidence>
<dbReference type="RefSeq" id="WP_086452217.1">
    <property type="nucleotide sequence ID" value="NZ_MSPP01000005.1"/>
</dbReference>
<evidence type="ECO:0000256" key="5">
    <source>
        <dbReference type="ARBA" id="ARBA00022989"/>
    </source>
</evidence>
<dbReference type="PANTHER" id="PTHR30506">
    <property type="entry name" value="INNER MEMBRANE PROTEIN"/>
    <property type="match status" value="1"/>
</dbReference>
<reference evidence="9 10" key="1">
    <citation type="submission" date="2016-12" db="EMBL/GenBank/DDBJ databases">
        <title>The draft genome sequence of HSLHS2.</title>
        <authorList>
            <person name="Hu D."/>
            <person name="Wang L."/>
            <person name="Shao Z."/>
        </authorList>
    </citation>
    <scope>NUCLEOTIDE SEQUENCE [LARGE SCALE GENOMIC DNA]</scope>
    <source>
        <strain evidence="9">MCCC 1A06712</strain>
    </source>
</reference>
<evidence type="ECO:0000256" key="6">
    <source>
        <dbReference type="ARBA" id="ARBA00023136"/>
    </source>
</evidence>
<feature type="transmembrane region" description="Helical" evidence="7">
    <location>
        <begin position="170"/>
        <end position="196"/>
    </location>
</feature>
<keyword evidence="10" id="KW-1185">Reference proteome</keyword>
<evidence type="ECO:0000313" key="10">
    <source>
        <dbReference type="Proteomes" id="UP000194664"/>
    </source>
</evidence>
<keyword evidence="6 7" id="KW-0472">Membrane</keyword>
<dbReference type="OrthoDB" id="9791874at2"/>
<name>A0A251WVW1_9RHOB</name>
<organism evidence="9 10">
    <name type="scientific">Marivivens niveibacter</name>
    <dbReference type="NCBI Taxonomy" id="1930667"/>
    <lineage>
        <taxon>Bacteria</taxon>
        <taxon>Pseudomonadati</taxon>
        <taxon>Pseudomonadota</taxon>
        <taxon>Alphaproteobacteria</taxon>
        <taxon>Rhodobacterales</taxon>
        <taxon>Paracoccaceae</taxon>
        <taxon>Marivivens group</taxon>
        <taxon>Marivivens</taxon>
    </lineage>
</organism>
<dbReference type="Proteomes" id="UP000194664">
    <property type="component" value="Unassembled WGS sequence"/>
</dbReference>
<evidence type="ECO:0000256" key="3">
    <source>
        <dbReference type="ARBA" id="ARBA00022475"/>
    </source>
</evidence>
<dbReference type="PANTHER" id="PTHR30506:SF3">
    <property type="entry name" value="UPF0126 INNER MEMBRANE PROTEIN YADS-RELATED"/>
    <property type="match status" value="1"/>
</dbReference>
<dbReference type="AlphaFoldDB" id="A0A251WVW1"/>
<evidence type="ECO:0000313" key="9">
    <source>
        <dbReference type="EMBL" id="OUD08522.1"/>
    </source>
</evidence>
<keyword evidence="5 7" id="KW-1133">Transmembrane helix</keyword>
<comment type="caution">
    <text evidence="9">The sequence shown here is derived from an EMBL/GenBank/DDBJ whole genome shotgun (WGS) entry which is preliminary data.</text>
</comment>
<sequence length="206" mass="21345">MLYTLDMFATVVFAITGALTASRKEMDILGFLWLGAAAGVGGGTIRDLILDQPVFWTVSPTPLIVSLCAAAAMHFIAPIFQSRLTAITWLDAFGMAFAATAGTIKCIGLETTGIVAVVLGVFSASAGGIIRDLLGQEPSIVLRKDIYVSAAAAGATTLVLLNAAGVSIEIASVCGFCTALGLRGAAIAFGWTLPVYKSRPARNMNE</sequence>
<dbReference type="GO" id="GO:0005886">
    <property type="term" value="C:plasma membrane"/>
    <property type="evidence" value="ECO:0007669"/>
    <property type="project" value="UniProtKB-SubCell"/>
</dbReference>
<evidence type="ECO:0000256" key="1">
    <source>
        <dbReference type="ARBA" id="ARBA00004651"/>
    </source>
</evidence>
<feature type="transmembrane region" description="Helical" evidence="7">
    <location>
        <begin position="54"/>
        <end position="77"/>
    </location>
</feature>
<keyword evidence="3" id="KW-1003">Cell membrane</keyword>
<feature type="transmembrane region" description="Helical" evidence="7">
    <location>
        <begin position="146"/>
        <end position="164"/>
    </location>
</feature>
<gene>
    <name evidence="9" type="ORF">BVC71_13575</name>
</gene>
<dbReference type="Pfam" id="PF03458">
    <property type="entry name" value="Gly_transporter"/>
    <property type="match status" value="2"/>
</dbReference>
<protein>
    <recommendedName>
        <fullName evidence="8">Glycine transporter domain-containing protein</fullName>
    </recommendedName>
</protein>
<evidence type="ECO:0000256" key="2">
    <source>
        <dbReference type="ARBA" id="ARBA00008193"/>
    </source>
</evidence>
<accession>A0A251WVW1</accession>
<proteinExistence type="inferred from homology"/>